<dbReference type="InterPro" id="IPR009057">
    <property type="entry name" value="Homeodomain-like_sf"/>
</dbReference>
<evidence type="ECO:0000256" key="2">
    <source>
        <dbReference type="PROSITE-ProRule" id="PRU00335"/>
    </source>
</evidence>
<evidence type="ECO:0000259" key="3">
    <source>
        <dbReference type="PROSITE" id="PS50977"/>
    </source>
</evidence>
<evidence type="ECO:0000313" key="4">
    <source>
        <dbReference type="EMBL" id="MDE1471860.1"/>
    </source>
</evidence>
<feature type="domain" description="HTH tetR-type" evidence="3">
    <location>
        <begin position="39"/>
        <end position="99"/>
    </location>
</feature>
<keyword evidence="5" id="KW-1185">Reference proteome</keyword>
<dbReference type="SUPFAM" id="SSF46689">
    <property type="entry name" value="Homeodomain-like"/>
    <property type="match status" value="1"/>
</dbReference>
<name>A0ABT5UV83_EUBLI</name>
<dbReference type="PRINTS" id="PR00455">
    <property type="entry name" value="HTHTETR"/>
</dbReference>
<evidence type="ECO:0000313" key="5">
    <source>
        <dbReference type="Proteomes" id="UP001215087"/>
    </source>
</evidence>
<dbReference type="InterPro" id="IPR023772">
    <property type="entry name" value="DNA-bd_HTH_TetR-type_CS"/>
</dbReference>
<dbReference type="PROSITE" id="PS01081">
    <property type="entry name" value="HTH_TETR_1"/>
    <property type="match status" value="1"/>
</dbReference>
<reference evidence="4 5" key="1">
    <citation type="submission" date="2023-02" db="EMBL/GenBank/DDBJ databases">
        <title>Comparative genome analysis of Eubacterium limosum species.</title>
        <authorList>
            <person name="Bak J.E."/>
        </authorList>
    </citation>
    <scope>NUCLEOTIDE SEQUENCE [LARGE SCALE GENOMIC DNA]</scope>
    <source>
        <strain evidence="4 5">KGMB01548</strain>
    </source>
</reference>
<organism evidence="4 5">
    <name type="scientific">Eubacterium limosum</name>
    <dbReference type="NCBI Taxonomy" id="1736"/>
    <lineage>
        <taxon>Bacteria</taxon>
        <taxon>Bacillati</taxon>
        <taxon>Bacillota</taxon>
        <taxon>Clostridia</taxon>
        <taxon>Eubacteriales</taxon>
        <taxon>Eubacteriaceae</taxon>
        <taxon>Eubacterium</taxon>
    </lineage>
</organism>
<feature type="DNA-binding region" description="H-T-H motif" evidence="2">
    <location>
        <begin position="62"/>
        <end position="81"/>
    </location>
</feature>
<evidence type="ECO:0000256" key="1">
    <source>
        <dbReference type="ARBA" id="ARBA00023125"/>
    </source>
</evidence>
<dbReference type="RefSeq" id="WP_227208424.1">
    <property type="nucleotide sequence ID" value="NZ_JAJCLO010000012.1"/>
</dbReference>
<dbReference type="EMBL" id="JAQSVD010000010">
    <property type="protein sequence ID" value="MDE1471860.1"/>
    <property type="molecule type" value="Genomic_DNA"/>
</dbReference>
<protein>
    <submittedName>
        <fullName evidence="4">TetR/AcrR family transcriptional regulator</fullName>
    </submittedName>
</protein>
<sequence>MTIILNYDNLNKHNAKMIYIRQNSIKKSERMEKIMSRNENNREIILDNALKLFYEKGYENTSLREIAKMSDIAHTSIFNHFKNKAEIASILLSRFISSLIKLTERYLEEMDSKNNSKTAYLFYWSAHFYFISNEIRFYSYYYKFSDKVPPEQRPQYLRILFQDLMKFEYECTDQESSMHEQIVSDVLGIIENEYHKKALDIAGAIALLTDIIIAATKIDLQISKEDIEGFIADLDYEQYVKCDVLQDMILTNLGTPFNPNNNLDYD</sequence>
<dbReference type="PROSITE" id="PS50977">
    <property type="entry name" value="HTH_TETR_2"/>
    <property type="match status" value="1"/>
</dbReference>
<dbReference type="InterPro" id="IPR050624">
    <property type="entry name" value="HTH-type_Tx_Regulator"/>
</dbReference>
<dbReference type="Pfam" id="PF00440">
    <property type="entry name" value="TetR_N"/>
    <property type="match status" value="1"/>
</dbReference>
<dbReference type="PANTHER" id="PTHR43479">
    <property type="entry name" value="ACREF/ENVCD OPERON REPRESSOR-RELATED"/>
    <property type="match status" value="1"/>
</dbReference>
<dbReference type="PANTHER" id="PTHR43479:SF11">
    <property type="entry name" value="ACREF_ENVCD OPERON REPRESSOR-RELATED"/>
    <property type="match status" value="1"/>
</dbReference>
<comment type="caution">
    <text evidence="4">The sequence shown here is derived from an EMBL/GenBank/DDBJ whole genome shotgun (WGS) entry which is preliminary data.</text>
</comment>
<dbReference type="InterPro" id="IPR001647">
    <property type="entry name" value="HTH_TetR"/>
</dbReference>
<dbReference type="Proteomes" id="UP001215087">
    <property type="component" value="Unassembled WGS sequence"/>
</dbReference>
<dbReference type="Gene3D" id="1.10.357.10">
    <property type="entry name" value="Tetracycline Repressor, domain 2"/>
    <property type="match status" value="1"/>
</dbReference>
<accession>A0ABT5UV83</accession>
<proteinExistence type="predicted"/>
<gene>
    <name evidence="4" type="ORF">PTZ04_16500</name>
</gene>
<keyword evidence="1 2" id="KW-0238">DNA-binding</keyword>